<organism evidence="2 3">
    <name type="scientific">Conidiobolus coronatus (strain ATCC 28846 / CBS 209.66 / NRRL 28638)</name>
    <name type="common">Delacroixia coronata</name>
    <dbReference type="NCBI Taxonomy" id="796925"/>
    <lineage>
        <taxon>Eukaryota</taxon>
        <taxon>Fungi</taxon>
        <taxon>Fungi incertae sedis</taxon>
        <taxon>Zoopagomycota</taxon>
        <taxon>Entomophthoromycotina</taxon>
        <taxon>Entomophthoromycetes</taxon>
        <taxon>Entomophthorales</taxon>
        <taxon>Ancylistaceae</taxon>
        <taxon>Conidiobolus</taxon>
    </lineage>
</organism>
<dbReference type="EMBL" id="KQ964600">
    <property type="protein sequence ID" value="KXN68011.1"/>
    <property type="molecule type" value="Genomic_DNA"/>
</dbReference>
<dbReference type="InterPro" id="IPR000008">
    <property type="entry name" value="C2_dom"/>
</dbReference>
<dbReference type="SMART" id="SM00239">
    <property type="entry name" value="C2"/>
    <property type="match status" value="1"/>
</dbReference>
<evidence type="ECO:0000259" key="1">
    <source>
        <dbReference type="PROSITE" id="PS50004"/>
    </source>
</evidence>
<dbReference type="Pfam" id="PF00168">
    <property type="entry name" value="C2"/>
    <property type="match status" value="1"/>
</dbReference>
<dbReference type="PROSITE" id="PS50004">
    <property type="entry name" value="C2"/>
    <property type="match status" value="1"/>
</dbReference>
<dbReference type="SUPFAM" id="SSF49562">
    <property type="entry name" value="C2 domain (Calcium/lipid-binding domain, CaLB)"/>
    <property type="match status" value="1"/>
</dbReference>
<dbReference type="OrthoDB" id="270970at2759"/>
<evidence type="ECO:0000313" key="2">
    <source>
        <dbReference type="EMBL" id="KXN68011.1"/>
    </source>
</evidence>
<dbReference type="PANTHER" id="PTHR47052">
    <property type="entry name" value="CONSERVED SERINE PROLINE-RICH PROTEIN (AFU_ORTHOLOGUE AFUA_2G01790)"/>
    <property type="match status" value="1"/>
</dbReference>
<accession>A0A137NZC5</accession>
<evidence type="ECO:0000313" key="3">
    <source>
        <dbReference type="Proteomes" id="UP000070444"/>
    </source>
</evidence>
<dbReference type="Proteomes" id="UP000070444">
    <property type="component" value="Unassembled WGS sequence"/>
</dbReference>
<feature type="domain" description="C2" evidence="1">
    <location>
        <begin position="1"/>
        <end position="108"/>
    </location>
</feature>
<dbReference type="STRING" id="796925.A0A137NZC5"/>
<gene>
    <name evidence="2" type="ORF">CONCODRAFT_79938</name>
</gene>
<name>A0A137NZC5_CONC2</name>
<keyword evidence="3" id="KW-1185">Reference proteome</keyword>
<dbReference type="InterPro" id="IPR035892">
    <property type="entry name" value="C2_domain_sf"/>
</dbReference>
<dbReference type="AlphaFoldDB" id="A0A137NZC5"/>
<dbReference type="Gene3D" id="2.60.40.150">
    <property type="entry name" value="C2 domain"/>
    <property type="match status" value="1"/>
</dbReference>
<reference evidence="2 3" key="1">
    <citation type="journal article" date="2015" name="Genome Biol. Evol.">
        <title>Phylogenomic analyses indicate that early fungi evolved digesting cell walls of algal ancestors of land plants.</title>
        <authorList>
            <person name="Chang Y."/>
            <person name="Wang S."/>
            <person name="Sekimoto S."/>
            <person name="Aerts A.L."/>
            <person name="Choi C."/>
            <person name="Clum A."/>
            <person name="LaButti K.M."/>
            <person name="Lindquist E.A."/>
            <person name="Yee Ngan C."/>
            <person name="Ohm R.A."/>
            <person name="Salamov A.A."/>
            <person name="Grigoriev I.V."/>
            <person name="Spatafora J.W."/>
            <person name="Berbee M.L."/>
        </authorList>
    </citation>
    <scope>NUCLEOTIDE SEQUENCE [LARGE SCALE GENOMIC DNA]</scope>
    <source>
        <strain evidence="2 3">NRRL 28638</strain>
    </source>
</reference>
<proteinExistence type="predicted"/>
<protein>
    <recommendedName>
        <fullName evidence="1">C2 domain-containing protein</fullName>
    </recommendedName>
</protein>
<sequence length="155" mass="17569">MTVDNYSVLEIMTICGKDLPNVDFFKKQDPYIHFEIGPISKLTRVDKGGGRNPQWNHGTRYENLPNPVTDIMKVRVMDDELIGKPKLIAECEINLEEIFKTGDKDGWFQLRDKNEKPAGALYMELTFYGADGVTPRRLLLQGTDTSALPMSCSIQ</sequence>
<dbReference type="InterPro" id="IPR052981">
    <property type="entry name" value="Ingression_C2_domain"/>
</dbReference>
<dbReference type="PANTHER" id="PTHR47052:SF3">
    <property type="entry name" value="INGRESSION PROTEIN 1"/>
    <property type="match status" value="1"/>
</dbReference>